<keyword evidence="2" id="KW-1185">Reference proteome</keyword>
<accession>A0AAA9S409</accession>
<dbReference type="GeneTree" id="ENSGT01150000290634"/>
<dbReference type="InterPro" id="IPR057129">
    <property type="entry name" value="MIAC"/>
</dbReference>
<organism evidence="1 2">
    <name type="scientific">Bos taurus</name>
    <name type="common">Bovine</name>
    <dbReference type="NCBI Taxonomy" id="9913"/>
    <lineage>
        <taxon>Eukaryota</taxon>
        <taxon>Metazoa</taxon>
        <taxon>Chordata</taxon>
        <taxon>Craniata</taxon>
        <taxon>Vertebrata</taxon>
        <taxon>Euteleostomi</taxon>
        <taxon>Mammalia</taxon>
        <taxon>Eutheria</taxon>
        <taxon>Laurasiatheria</taxon>
        <taxon>Artiodactyla</taxon>
        <taxon>Ruminantia</taxon>
        <taxon>Pecora</taxon>
        <taxon>Bovidae</taxon>
        <taxon>Bovinae</taxon>
        <taxon>Bos</taxon>
    </lineage>
</organism>
<protein>
    <submittedName>
        <fullName evidence="1">Uncharacterized protein</fullName>
    </submittedName>
</protein>
<proteinExistence type="predicted"/>
<evidence type="ECO:0000313" key="2">
    <source>
        <dbReference type="Proteomes" id="UP000009136"/>
    </source>
</evidence>
<dbReference type="Proteomes" id="UP000009136">
    <property type="component" value="Chromosome 5"/>
</dbReference>
<reference evidence="1" key="2">
    <citation type="submission" date="2025-08" db="UniProtKB">
        <authorList>
            <consortium name="Ensembl"/>
        </authorList>
    </citation>
    <scope>IDENTIFICATION</scope>
    <source>
        <strain evidence="1">Hereford</strain>
    </source>
</reference>
<sequence length="73" mass="8598">MEVPQRPFRLSSYVAKMQSTNWSVRKISTMVAWPTLTPGHRRGWQRTQHIWPSRRRLTAVPTWQGGWAQRLGP</sequence>
<evidence type="ECO:0000313" key="1">
    <source>
        <dbReference type="Ensembl" id="ENSBTAP00000080676.1"/>
    </source>
</evidence>
<name>A0AAA9S409_BOVIN</name>
<reference evidence="1" key="1">
    <citation type="submission" date="2018-03" db="EMBL/GenBank/DDBJ databases">
        <title>ARS-UCD1.2.</title>
        <authorList>
            <person name="Rosen B.D."/>
            <person name="Bickhart D.M."/>
            <person name="Koren S."/>
            <person name="Schnabel R.D."/>
            <person name="Hall R."/>
            <person name="Zimin A."/>
            <person name="Dreischer C."/>
            <person name="Schultheiss S."/>
            <person name="Schroeder S.G."/>
            <person name="Elsik C.G."/>
            <person name="Couldrey C."/>
            <person name="Liu G.E."/>
            <person name="Van Tassell C.P."/>
            <person name="Phillippy A.M."/>
            <person name="Smith T.P.L."/>
            <person name="Medrano J.F."/>
        </authorList>
    </citation>
    <scope>NUCLEOTIDE SEQUENCE [LARGE SCALE GENOMIC DNA]</scope>
    <source>
        <strain evidence="1">Hereford</strain>
    </source>
</reference>
<dbReference type="AlphaFoldDB" id="A0AAA9S409"/>
<dbReference type="Pfam" id="PF23701">
    <property type="entry name" value="MIAC"/>
    <property type="match status" value="1"/>
</dbReference>
<dbReference type="Ensembl" id="ENSBTAT00000120449.1">
    <property type="protein sequence ID" value="ENSBTAP00000080676.1"/>
    <property type="gene ID" value="ENSBTAG00000065195.1"/>
</dbReference>
<reference evidence="1" key="3">
    <citation type="submission" date="2025-09" db="UniProtKB">
        <authorList>
            <consortium name="Ensembl"/>
        </authorList>
    </citation>
    <scope>IDENTIFICATION</scope>
    <source>
        <strain evidence="1">Hereford</strain>
    </source>
</reference>